<dbReference type="EMBL" id="JAUIZM010000004">
    <property type="protein sequence ID" value="KAK1388615.1"/>
    <property type="molecule type" value="Genomic_DNA"/>
</dbReference>
<keyword evidence="5" id="KW-1185">Reference proteome</keyword>
<evidence type="ECO:0000256" key="1">
    <source>
        <dbReference type="ARBA" id="ARBA00009861"/>
    </source>
</evidence>
<organism evidence="4 5">
    <name type="scientific">Heracleum sosnowskyi</name>
    <dbReference type="NCBI Taxonomy" id="360622"/>
    <lineage>
        <taxon>Eukaryota</taxon>
        <taxon>Viridiplantae</taxon>
        <taxon>Streptophyta</taxon>
        <taxon>Embryophyta</taxon>
        <taxon>Tracheophyta</taxon>
        <taxon>Spermatophyta</taxon>
        <taxon>Magnoliopsida</taxon>
        <taxon>eudicotyledons</taxon>
        <taxon>Gunneridae</taxon>
        <taxon>Pentapetalae</taxon>
        <taxon>asterids</taxon>
        <taxon>campanulids</taxon>
        <taxon>Apiales</taxon>
        <taxon>Apiaceae</taxon>
        <taxon>Apioideae</taxon>
        <taxon>apioid superclade</taxon>
        <taxon>Tordylieae</taxon>
        <taxon>Tordyliinae</taxon>
        <taxon>Heracleum</taxon>
    </lineage>
</organism>
<keyword evidence="2" id="KW-0808">Transferase</keyword>
<dbReference type="PANTHER" id="PTHR31623:SF110">
    <property type="entry name" value="VINORINE SYNTHASE-LIKE"/>
    <property type="match status" value="1"/>
</dbReference>
<keyword evidence="3" id="KW-0012">Acyltransferase</keyword>
<name>A0AAD8IRB5_9APIA</name>
<reference evidence="4" key="2">
    <citation type="submission" date="2023-05" db="EMBL/GenBank/DDBJ databases">
        <authorList>
            <person name="Schelkunov M.I."/>
        </authorList>
    </citation>
    <scope>NUCLEOTIDE SEQUENCE</scope>
    <source>
        <strain evidence="4">Hsosn_3</strain>
        <tissue evidence="4">Leaf</tissue>
    </source>
</reference>
<reference evidence="4" key="1">
    <citation type="submission" date="2023-02" db="EMBL/GenBank/DDBJ databases">
        <title>Genome of toxic invasive species Heracleum sosnowskyi carries increased number of genes despite the absence of recent whole-genome duplications.</title>
        <authorList>
            <person name="Schelkunov M."/>
            <person name="Shtratnikova V."/>
            <person name="Makarenko M."/>
            <person name="Klepikova A."/>
            <person name="Omelchenko D."/>
            <person name="Novikova G."/>
            <person name="Obukhova E."/>
            <person name="Bogdanov V."/>
            <person name="Penin A."/>
            <person name="Logacheva M."/>
        </authorList>
    </citation>
    <scope>NUCLEOTIDE SEQUENCE</scope>
    <source>
        <strain evidence="4">Hsosn_3</strain>
        <tissue evidence="4">Leaf</tissue>
    </source>
</reference>
<evidence type="ECO:0000313" key="5">
    <source>
        <dbReference type="Proteomes" id="UP001237642"/>
    </source>
</evidence>
<evidence type="ECO:0000313" key="4">
    <source>
        <dbReference type="EMBL" id="KAK1388615.1"/>
    </source>
</evidence>
<comment type="caution">
    <text evidence="4">The sequence shown here is derived from an EMBL/GenBank/DDBJ whole genome shotgun (WGS) entry which is preliminary data.</text>
</comment>
<accession>A0AAD8IRB5</accession>
<dbReference type="Proteomes" id="UP001237642">
    <property type="component" value="Unassembled WGS sequence"/>
</dbReference>
<protein>
    <submittedName>
        <fullName evidence="4">Vinorine synthase</fullName>
    </submittedName>
</protein>
<dbReference type="Pfam" id="PF02458">
    <property type="entry name" value="Transferase"/>
    <property type="match status" value="1"/>
</dbReference>
<sequence length="443" mass="48461">MMKLQIVSRQNIKPTSPTPQHLRTFKLSLLDQLIPAPYAPIVVFYPNNDGASHSEVQEKLLLLKESLSETLTRFYPLAGVIDDDLSINCNDQGAYFAVAEVNSLLSDFLKNLSLPSIQHFLPCENSFDGSGGGARVTNIQVNVFECGGIAIGLCISHKIVDGAALSSFLQGWATTASGDKAVYPDFIAPSIFPADDLWLRDTSMVVWGSLFKKGKCATRRLVFDSSAIATLKADASGLNLKCPTRVEVVSAFIWKCAMAATEKKCGSKRPSLLTHIVNLRKRFAPTLSDYSLGNLIWVASAKCKATCEQLGPDGLVNEVRKGIYKINGDFVKKMRGDKGPAVMSKSLQEIGNFGSKTGVDYYGFTSWCKMGFYEADFGWGKPLWVSSVSLDTEVFMNLIILMDSKCGEGIEAWVTLDEQEMKILEQDLTLLSLASLDPSPNSD</sequence>
<comment type="similarity">
    <text evidence="1">Belongs to the plant acyltransferase family.</text>
</comment>
<gene>
    <name evidence="4" type="ORF">POM88_016793</name>
</gene>
<evidence type="ECO:0000256" key="2">
    <source>
        <dbReference type="ARBA" id="ARBA00022679"/>
    </source>
</evidence>
<dbReference type="AlphaFoldDB" id="A0AAD8IRB5"/>
<dbReference type="GO" id="GO:0016746">
    <property type="term" value="F:acyltransferase activity"/>
    <property type="evidence" value="ECO:0007669"/>
    <property type="project" value="UniProtKB-KW"/>
</dbReference>
<evidence type="ECO:0000256" key="3">
    <source>
        <dbReference type="ARBA" id="ARBA00023315"/>
    </source>
</evidence>
<proteinExistence type="inferred from homology"/>
<dbReference type="PANTHER" id="PTHR31623">
    <property type="entry name" value="F21J9.9"/>
    <property type="match status" value="1"/>
</dbReference>
<dbReference type="Gene3D" id="3.30.559.10">
    <property type="entry name" value="Chloramphenicol acetyltransferase-like domain"/>
    <property type="match status" value="2"/>
</dbReference>
<dbReference type="InterPro" id="IPR023213">
    <property type="entry name" value="CAT-like_dom_sf"/>
</dbReference>